<dbReference type="Pfam" id="PF20152">
    <property type="entry name" value="DUF6534"/>
    <property type="match status" value="1"/>
</dbReference>
<feature type="transmembrane region" description="Helical" evidence="1">
    <location>
        <begin position="208"/>
        <end position="229"/>
    </location>
</feature>
<evidence type="ECO:0000256" key="1">
    <source>
        <dbReference type="SAM" id="Phobius"/>
    </source>
</evidence>
<proteinExistence type="predicted"/>
<dbReference type="PANTHER" id="PTHR40465">
    <property type="entry name" value="CHROMOSOME 1, WHOLE GENOME SHOTGUN SEQUENCE"/>
    <property type="match status" value="1"/>
</dbReference>
<feature type="transmembrane region" description="Helical" evidence="1">
    <location>
        <begin position="20"/>
        <end position="39"/>
    </location>
</feature>
<keyword evidence="1" id="KW-0472">Membrane</keyword>
<feature type="transmembrane region" description="Helical" evidence="1">
    <location>
        <begin position="235"/>
        <end position="255"/>
    </location>
</feature>
<name>A0AAD7B868_9AGAR</name>
<accession>A0AAD7B868</accession>
<feature type="transmembrane region" description="Helical" evidence="1">
    <location>
        <begin position="125"/>
        <end position="147"/>
    </location>
</feature>
<comment type="caution">
    <text evidence="3">The sequence shown here is derived from an EMBL/GenBank/DDBJ whole genome shotgun (WGS) entry which is preliminary data.</text>
</comment>
<protein>
    <recommendedName>
        <fullName evidence="2">DUF6534 domain-containing protein</fullName>
    </recommendedName>
</protein>
<organism evidence="3 4">
    <name type="scientific">Roridomyces roridus</name>
    <dbReference type="NCBI Taxonomy" id="1738132"/>
    <lineage>
        <taxon>Eukaryota</taxon>
        <taxon>Fungi</taxon>
        <taxon>Dikarya</taxon>
        <taxon>Basidiomycota</taxon>
        <taxon>Agaricomycotina</taxon>
        <taxon>Agaricomycetes</taxon>
        <taxon>Agaricomycetidae</taxon>
        <taxon>Agaricales</taxon>
        <taxon>Marasmiineae</taxon>
        <taxon>Mycenaceae</taxon>
        <taxon>Roridomyces</taxon>
    </lineage>
</organism>
<dbReference type="InterPro" id="IPR045339">
    <property type="entry name" value="DUF6534"/>
</dbReference>
<gene>
    <name evidence="3" type="ORF">FB45DRAFT_268235</name>
</gene>
<evidence type="ECO:0000313" key="4">
    <source>
        <dbReference type="Proteomes" id="UP001221142"/>
    </source>
</evidence>
<dbReference type="PANTHER" id="PTHR40465:SF1">
    <property type="entry name" value="DUF6534 DOMAIN-CONTAINING PROTEIN"/>
    <property type="match status" value="1"/>
</dbReference>
<keyword evidence="1" id="KW-1133">Transmembrane helix</keyword>
<dbReference type="Proteomes" id="UP001221142">
    <property type="component" value="Unassembled WGS sequence"/>
</dbReference>
<dbReference type="EMBL" id="JARKIF010000028">
    <property type="protein sequence ID" value="KAJ7613567.1"/>
    <property type="molecule type" value="Genomic_DNA"/>
</dbReference>
<evidence type="ECO:0000313" key="3">
    <source>
        <dbReference type="EMBL" id="KAJ7613567.1"/>
    </source>
</evidence>
<feature type="transmembrane region" description="Helical" evidence="1">
    <location>
        <begin position="51"/>
        <end position="75"/>
    </location>
</feature>
<sequence>MPTSMPMSTAELSRTLQLLGMMINYGLTGSLIVQVFHYYCAFPNDWIVAKAAVYTVFFLELLHTGLMASSSYSLFGSGYGDVAGLPALASSWKTWFSGTVLTGLIAAIVQTFYAARLYSFSRSKFVAGMVIVLALLQCGSAMVEGAMLSFTDDGDRPSEPSRAPVPVLWLAGSALCDLIIAGTMTFYLRRSTPVSNRVKNRLSTLIRATIGTGTLTAVAAILQVSLTFAFPGHQYYTVIACTLGKFYSNSFMVLLNARAIVVDGRDDETTTQRAREIEVARTVCVTVSWSTLPAIQEHTRHRI</sequence>
<keyword evidence="1" id="KW-0812">Transmembrane</keyword>
<evidence type="ECO:0000259" key="2">
    <source>
        <dbReference type="Pfam" id="PF20152"/>
    </source>
</evidence>
<feature type="transmembrane region" description="Helical" evidence="1">
    <location>
        <begin position="95"/>
        <end position="113"/>
    </location>
</feature>
<feature type="transmembrane region" description="Helical" evidence="1">
    <location>
        <begin position="167"/>
        <end position="188"/>
    </location>
</feature>
<feature type="domain" description="DUF6534" evidence="2">
    <location>
        <begin position="173"/>
        <end position="259"/>
    </location>
</feature>
<dbReference type="AlphaFoldDB" id="A0AAD7B868"/>
<keyword evidence="4" id="KW-1185">Reference proteome</keyword>
<reference evidence="3" key="1">
    <citation type="submission" date="2023-03" db="EMBL/GenBank/DDBJ databases">
        <title>Massive genome expansion in bonnet fungi (Mycena s.s.) driven by repeated elements and novel gene families across ecological guilds.</title>
        <authorList>
            <consortium name="Lawrence Berkeley National Laboratory"/>
            <person name="Harder C.B."/>
            <person name="Miyauchi S."/>
            <person name="Viragh M."/>
            <person name="Kuo A."/>
            <person name="Thoen E."/>
            <person name="Andreopoulos B."/>
            <person name="Lu D."/>
            <person name="Skrede I."/>
            <person name="Drula E."/>
            <person name="Henrissat B."/>
            <person name="Morin E."/>
            <person name="Kohler A."/>
            <person name="Barry K."/>
            <person name="LaButti K."/>
            <person name="Morin E."/>
            <person name="Salamov A."/>
            <person name="Lipzen A."/>
            <person name="Mereny Z."/>
            <person name="Hegedus B."/>
            <person name="Baldrian P."/>
            <person name="Stursova M."/>
            <person name="Weitz H."/>
            <person name="Taylor A."/>
            <person name="Grigoriev I.V."/>
            <person name="Nagy L.G."/>
            <person name="Martin F."/>
            <person name="Kauserud H."/>
        </authorList>
    </citation>
    <scope>NUCLEOTIDE SEQUENCE</scope>
    <source>
        <strain evidence="3">9284</strain>
    </source>
</reference>